<dbReference type="PANTHER" id="PTHR24198">
    <property type="entry name" value="ANKYRIN REPEAT AND PROTEIN KINASE DOMAIN-CONTAINING PROTEIN"/>
    <property type="match status" value="1"/>
</dbReference>
<keyword evidence="2 3" id="KW-0040">ANK repeat</keyword>
<dbReference type="RefSeq" id="WP_115303447.1">
    <property type="nucleotide sequence ID" value="NZ_CAAAHO010000002.1"/>
</dbReference>
<evidence type="ECO:0000256" key="2">
    <source>
        <dbReference type="ARBA" id="ARBA00023043"/>
    </source>
</evidence>
<sequence>MYSLNKLPKLFGHQWLINIIKELDYPLDAGDIEGMCFGFAVAGLLYGLAGQSERFGELINFLKTTEVEQLKDLITQAKEKSENNDSLNSDEKMYLYLDKLLILLTQFQNPENVNKKYTQRHPEEMLPPLLHEMIDGLKENEWKKLIAIDDFSGAYSLDEISEYLTQIKLAVNNADIHHPIGFILRSASHAITLTHDPEKNLWQIMNADFEVVYSSANIEEIAKGINLSLALNMETTYFSTQIFVTDLEKDKANKLIAQLNKSESLIKIHQVTKEKAQSFHPGNKRSPTQSWLLAALFMRQGSIIQQVLENGADPNFKDFKGNTPLLILLNSNEIDLSIVKILLVQGADINIRNKNKGLFGRPLALAVEKGNTLLLEMMLSIPDIKPSQAELNYALERCITIYDKNIVDLLLKYGANPHCLIGGGTILHEAVKAKNVALVNDILDCGFFPDKLDELDETALHTAINVDSMECIESFISHGIPLFYTDENIQSMKKDSKPSSQDQSNQDSELSSDADDSDEEIAQPIQLAAELGKTKIVLRLIKAGCPCNQEVFEELEKNVSEEDMLRVKSAAKTYQMSKTPQNYSLNTSAFFDKSEDKIADAKETASRKTPK</sequence>
<feature type="repeat" description="ANK" evidence="3">
    <location>
        <begin position="320"/>
        <end position="354"/>
    </location>
</feature>
<keyword evidence="1" id="KW-0677">Repeat</keyword>
<evidence type="ECO:0000256" key="1">
    <source>
        <dbReference type="ARBA" id="ARBA00022737"/>
    </source>
</evidence>
<dbReference type="PROSITE" id="PS50088">
    <property type="entry name" value="ANK_REPEAT"/>
    <property type="match status" value="1"/>
</dbReference>
<accession>A0A378I3N6</accession>
<dbReference type="Gene3D" id="1.25.40.20">
    <property type="entry name" value="Ankyrin repeat-containing domain"/>
    <property type="match status" value="2"/>
</dbReference>
<proteinExistence type="predicted"/>
<organism evidence="5 6">
    <name type="scientific">Legionella beliardensis</name>
    <dbReference type="NCBI Taxonomy" id="91822"/>
    <lineage>
        <taxon>Bacteria</taxon>
        <taxon>Pseudomonadati</taxon>
        <taxon>Pseudomonadota</taxon>
        <taxon>Gammaproteobacteria</taxon>
        <taxon>Legionellales</taxon>
        <taxon>Legionellaceae</taxon>
        <taxon>Legionella</taxon>
    </lineage>
</organism>
<dbReference type="InterPro" id="IPR036770">
    <property type="entry name" value="Ankyrin_rpt-contain_sf"/>
</dbReference>
<dbReference type="PANTHER" id="PTHR24198:SF165">
    <property type="entry name" value="ANKYRIN REPEAT-CONTAINING PROTEIN-RELATED"/>
    <property type="match status" value="1"/>
</dbReference>
<feature type="compositionally biased region" description="Low complexity" evidence="4">
    <location>
        <begin position="498"/>
        <end position="509"/>
    </location>
</feature>
<dbReference type="AlphaFoldDB" id="A0A378I3N6"/>
<dbReference type="SMART" id="SM00248">
    <property type="entry name" value="ANK"/>
    <property type="match status" value="5"/>
</dbReference>
<keyword evidence="6" id="KW-1185">Reference proteome</keyword>
<dbReference type="Pfam" id="PF12796">
    <property type="entry name" value="Ank_2"/>
    <property type="match status" value="1"/>
</dbReference>
<evidence type="ECO:0000256" key="4">
    <source>
        <dbReference type="SAM" id="MobiDB-lite"/>
    </source>
</evidence>
<evidence type="ECO:0000313" key="6">
    <source>
        <dbReference type="Proteomes" id="UP000254968"/>
    </source>
</evidence>
<name>A0A378I3N6_9GAMM</name>
<protein>
    <submittedName>
        <fullName evidence="5">Ankyrin repeat-containing protein</fullName>
    </submittedName>
</protein>
<evidence type="ECO:0000313" key="5">
    <source>
        <dbReference type="EMBL" id="STX29778.1"/>
    </source>
</evidence>
<dbReference type="SUPFAM" id="SSF48403">
    <property type="entry name" value="Ankyrin repeat"/>
    <property type="match status" value="1"/>
</dbReference>
<dbReference type="InterPro" id="IPR002110">
    <property type="entry name" value="Ankyrin_rpt"/>
</dbReference>
<reference evidence="5 6" key="1">
    <citation type="submission" date="2018-06" db="EMBL/GenBank/DDBJ databases">
        <authorList>
            <consortium name="Pathogen Informatics"/>
            <person name="Doyle S."/>
        </authorList>
    </citation>
    <scope>NUCLEOTIDE SEQUENCE [LARGE SCALE GENOMIC DNA]</scope>
    <source>
        <strain evidence="5 6">NCTC13315</strain>
    </source>
</reference>
<feature type="region of interest" description="Disordered" evidence="4">
    <location>
        <begin position="492"/>
        <end position="518"/>
    </location>
</feature>
<gene>
    <name evidence="5" type="ORF">NCTC13315_02330</name>
</gene>
<evidence type="ECO:0000256" key="3">
    <source>
        <dbReference type="PROSITE-ProRule" id="PRU00023"/>
    </source>
</evidence>
<dbReference type="OrthoDB" id="6263982at2"/>
<dbReference type="Proteomes" id="UP000254968">
    <property type="component" value="Unassembled WGS sequence"/>
</dbReference>
<dbReference type="EMBL" id="UGNV01000001">
    <property type="protein sequence ID" value="STX29778.1"/>
    <property type="molecule type" value="Genomic_DNA"/>
</dbReference>
<dbReference type="PROSITE" id="PS50297">
    <property type="entry name" value="ANK_REP_REGION"/>
    <property type="match status" value="1"/>
</dbReference>